<organism evidence="3 4">
    <name type="scientific">Pedobacter hartonius</name>
    <dbReference type="NCBI Taxonomy" id="425514"/>
    <lineage>
        <taxon>Bacteria</taxon>
        <taxon>Pseudomonadati</taxon>
        <taxon>Bacteroidota</taxon>
        <taxon>Sphingobacteriia</taxon>
        <taxon>Sphingobacteriales</taxon>
        <taxon>Sphingobacteriaceae</taxon>
        <taxon>Pedobacter</taxon>
    </lineage>
</organism>
<proteinExistence type="predicted"/>
<feature type="compositionally biased region" description="Acidic residues" evidence="1">
    <location>
        <begin position="194"/>
        <end position="223"/>
    </location>
</feature>
<dbReference type="OrthoDB" id="666725at2"/>
<dbReference type="Gene3D" id="3.10.290.30">
    <property type="entry name" value="MM3350-like"/>
    <property type="match status" value="1"/>
</dbReference>
<evidence type="ECO:0000313" key="4">
    <source>
        <dbReference type="Proteomes" id="UP000198850"/>
    </source>
</evidence>
<dbReference type="Pfam" id="PF07929">
    <property type="entry name" value="PRiA4_ORF3"/>
    <property type="match status" value="1"/>
</dbReference>
<accession>A0A1H4GW46</accession>
<dbReference type="InterPro" id="IPR012912">
    <property type="entry name" value="Plasmid_pRiA4b_Orf3-like"/>
</dbReference>
<dbReference type="RefSeq" id="WP_090559106.1">
    <property type="nucleotide sequence ID" value="NZ_FNRA01000011.1"/>
</dbReference>
<dbReference type="InterPro" id="IPR024047">
    <property type="entry name" value="MM3350-like_sf"/>
</dbReference>
<dbReference type="STRING" id="425514.SAMN05443550_111108"/>
<name>A0A1H4GW46_9SPHI</name>
<sequence>MAVYRFRISFEDFDEVVREIDIKSTQTFEDLHKAVHRSTGYSIEKSSSFYVSSDHWIKGDEIAYLPNQRKIDRGVALMEKAKLSSFIEDPHQKFYYIYNFDRPFDFHVELIKIILQTDPNIEYPVLFKSIGEAPKIFDSSNPEAAAAVAATTAAVIAPNDFDFLNEMDFVPEDSEEIEAMDGRGITTSDKDKDEDAGEEEEDNDDFSENDDFGDEEFDSKEDY</sequence>
<keyword evidence="4" id="KW-1185">Reference proteome</keyword>
<evidence type="ECO:0000313" key="3">
    <source>
        <dbReference type="EMBL" id="SEB12882.1"/>
    </source>
</evidence>
<dbReference type="SUPFAM" id="SSF159941">
    <property type="entry name" value="MM3350-like"/>
    <property type="match status" value="1"/>
</dbReference>
<dbReference type="EMBL" id="FNRA01000011">
    <property type="protein sequence ID" value="SEB12882.1"/>
    <property type="molecule type" value="Genomic_DNA"/>
</dbReference>
<evidence type="ECO:0000259" key="2">
    <source>
        <dbReference type="Pfam" id="PF07929"/>
    </source>
</evidence>
<gene>
    <name evidence="3" type="ORF">SAMN05443550_111108</name>
</gene>
<protein>
    <submittedName>
        <fullName evidence="3">PRiA4b ORF-3-like protein</fullName>
    </submittedName>
</protein>
<feature type="region of interest" description="Disordered" evidence="1">
    <location>
        <begin position="173"/>
        <end position="223"/>
    </location>
</feature>
<feature type="domain" description="Plasmid pRiA4b Orf3-like" evidence="2">
    <location>
        <begin position="3"/>
        <end position="134"/>
    </location>
</feature>
<reference evidence="3 4" key="1">
    <citation type="submission" date="2016-10" db="EMBL/GenBank/DDBJ databases">
        <authorList>
            <person name="de Groot N.N."/>
        </authorList>
    </citation>
    <scope>NUCLEOTIDE SEQUENCE [LARGE SCALE GENOMIC DNA]</scope>
    <source>
        <strain evidence="3 4">DSM 19033</strain>
    </source>
</reference>
<evidence type="ECO:0000256" key="1">
    <source>
        <dbReference type="SAM" id="MobiDB-lite"/>
    </source>
</evidence>
<dbReference type="AlphaFoldDB" id="A0A1H4GW46"/>
<dbReference type="Proteomes" id="UP000198850">
    <property type="component" value="Unassembled WGS sequence"/>
</dbReference>